<dbReference type="OrthoDB" id="6366673at2"/>
<feature type="region of interest" description="Disordered" evidence="1">
    <location>
        <begin position="189"/>
        <end position="214"/>
    </location>
</feature>
<feature type="compositionally biased region" description="Basic and acidic residues" evidence="1">
    <location>
        <begin position="189"/>
        <end position="208"/>
    </location>
</feature>
<dbReference type="AlphaFoldDB" id="A0A1G7ZI19"/>
<name>A0A1G7ZI19_9PSED</name>
<evidence type="ECO:0000313" key="5">
    <source>
        <dbReference type="Proteomes" id="UP000182894"/>
    </source>
</evidence>
<evidence type="ECO:0000256" key="1">
    <source>
        <dbReference type="SAM" id="MobiDB-lite"/>
    </source>
</evidence>
<feature type="domain" description="DUF4124" evidence="3">
    <location>
        <begin position="16"/>
        <end position="66"/>
    </location>
</feature>
<evidence type="ECO:0000256" key="2">
    <source>
        <dbReference type="SAM" id="SignalP"/>
    </source>
</evidence>
<sequence length="214" mass="23982">MSVNLKTTWLQCALVALLMLIGHSAAAEVYTYIDAEGNRVFTDQPRRNAKKVDVAPSNQIKAAPKKPSQASSAKTRPGPLFRYQLLRILAPEPDSTIRDIQGNLIVTVTNDPELQPGHTYRLLLDSKMYGEATRSPVFPLTNIDRGTHQLSVEIVDEFGRVAERTPNQPFHMMRISLAQKRLAQPCKTDDYGVRPECPIKDKPPEEKSSFLPFL</sequence>
<reference evidence="5" key="1">
    <citation type="submission" date="2016-10" db="EMBL/GenBank/DDBJ databases">
        <authorList>
            <person name="Varghese N."/>
            <person name="Submissions S."/>
        </authorList>
    </citation>
    <scope>NUCLEOTIDE SEQUENCE [LARGE SCALE GENOMIC DNA]</scope>
    <source>
        <strain evidence="5">ATCC 700689</strain>
    </source>
</reference>
<dbReference type="STRING" id="89065.SAMN05216605_104280"/>
<evidence type="ECO:0000259" key="3">
    <source>
        <dbReference type="Pfam" id="PF13511"/>
    </source>
</evidence>
<feature type="chain" id="PRO_5010353723" description="DUF4124 domain-containing protein" evidence="2">
    <location>
        <begin position="28"/>
        <end position="214"/>
    </location>
</feature>
<feature type="region of interest" description="Disordered" evidence="1">
    <location>
        <begin position="44"/>
        <end position="76"/>
    </location>
</feature>
<feature type="compositionally biased region" description="Low complexity" evidence="1">
    <location>
        <begin position="61"/>
        <end position="74"/>
    </location>
</feature>
<dbReference type="EMBL" id="FNCO01000004">
    <property type="protein sequence ID" value="SDH08348.1"/>
    <property type="molecule type" value="Genomic_DNA"/>
</dbReference>
<keyword evidence="5" id="KW-1185">Reference proteome</keyword>
<keyword evidence="2" id="KW-0732">Signal</keyword>
<gene>
    <name evidence="4" type="ORF">SAMN05216605_104280</name>
</gene>
<accession>A0A1G7ZI19</accession>
<dbReference type="Pfam" id="PF13511">
    <property type="entry name" value="DUF4124"/>
    <property type="match status" value="1"/>
</dbReference>
<proteinExistence type="predicted"/>
<feature type="compositionally biased region" description="Basic and acidic residues" evidence="1">
    <location>
        <begin position="44"/>
        <end position="53"/>
    </location>
</feature>
<organism evidence="4 5">
    <name type="scientific">Pseudomonas abietaniphila</name>
    <dbReference type="NCBI Taxonomy" id="89065"/>
    <lineage>
        <taxon>Bacteria</taxon>
        <taxon>Pseudomonadati</taxon>
        <taxon>Pseudomonadota</taxon>
        <taxon>Gammaproteobacteria</taxon>
        <taxon>Pseudomonadales</taxon>
        <taxon>Pseudomonadaceae</taxon>
        <taxon>Pseudomonas</taxon>
    </lineage>
</organism>
<feature type="signal peptide" evidence="2">
    <location>
        <begin position="1"/>
        <end position="27"/>
    </location>
</feature>
<protein>
    <recommendedName>
        <fullName evidence="3">DUF4124 domain-containing protein</fullName>
    </recommendedName>
</protein>
<evidence type="ECO:0000313" key="4">
    <source>
        <dbReference type="EMBL" id="SDH08348.1"/>
    </source>
</evidence>
<dbReference type="InterPro" id="IPR025392">
    <property type="entry name" value="DUF4124"/>
</dbReference>
<dbReference type="Proteomes" id="UP000182894">
    <property type="component" value="Unassembled WGS sequence"/>
</dbReference>